<name>A0ABR1C5V3_NECAM</name>
<evidence type="ECO:0000256" key="1">
    <source>
        <dbReference type="ARBA" id="ARBA00023125"/>
    </source>
</evidence>
<dbReference type="Gene3D" id="1.10.10.10">
    <property type="entry name" value="Winged helix-like DNA-binding domain superfamily/Winged helix DNA-binding domain"/>
    <property type="match status" value="2"/>
</dbReference>
<feature type="compositionally biased region" description="Basic and acidic residues" evidence="2">
    <location>
        <begin position="19"/>
        <end position="28"/>
    </location>
</feature>
<evidence type="ECO:0000313" key="4">
    <source>
        <dbReference type="EMBL" id="KAK6733897.1"/>
    </source>
</evidence>
<feature type="region of interest" description="Disordered" evidence="2">
    <location>
        <begin position="1"/>
        <end position="43"/>
    </location>
</feature>
<feature type="compositionally biased region" description="Low complexity" evidence="2">
    <location>
        <begin position="391"/>
        <end position="410"/>
    </location>
</feature>
<dbReference type="InterPro" id="IPR003150">
    <property type="entry name" value="DNA-bd_RFX"/>
</dbReference>
<proteinExistence type="predicted"/>
<keyword evidence="1" id="KW-0238">DNA-binding</keyword>
<evidence type="ECO:0000256" key="2">
    <source>
        <dbReference type="SAM" id="MobiDB-lite"/>
    </source>
</evidence>
<dbReference type="PROSITE" id="PS51526">
    <property type="entry name" value="RFX_DBD"/>
    <property type="match status" value="1"/>
</dbReference>
<protein>
    <recommendedName>
        <fullName evidence="3">RFX-type winged-helix domain-containing protein</fullName>
    </recommendedName>
</protein>
<dbReference type="PANTHER" id="PTHR12619">
    <property type="entry name" value="RFX TRANSCRIPTION FACTOR FAMILY"/>
    <property type="match status" value="1"/>
</dbReference>
<dbReference type="InterPro" id="IPR036390">
    <property type="entry name" value="WH_DNA-bd_sf"/>
</dbReference>
<sequence length="831" mass="93374">MRKLLGGENAMEPEDILLDDEHIQRPVPKESMSGKPSQPYSSPKGLPTVAAALYESVSSPMQPQVAIVVPLAATKERIHKTWVNALSVLRRTTLSTLPQAQIRLHVLLMFPSTILSYNAIVGMPYPHLCSEPTELLESSAYAAPAPHYVTEFGMEYPLSSHINNNTEVNKEGREMNSRLSCQRQAEREEIFGTGRGVFLWDRLLGDDGRLANGAMRVSKAISLYSGNLHSPSQSYMIHGHGSQSPVSVEDDNSTGLGAATRASPATIQWLLDNYETADGTSLPRCALYDHYKKAYVERACGDLSGDKLTYILTKHLRHCHEHKLDAVNAASFGKLIRSVFNGLRTRRLGTRGNSKYHYYGIRIKADSPLMQAHVPERYSPHEAALKRPNTAMSMQSSRPASSSPAPRQSPNAPPPSAANGHSRNEVSDTDRLSLGNGEVPFIQTPQTDGLIEALPKLGLELSHVVLFVNAYNHNCSEVLYCVKQLQFEQIEEYWTTFWQPEDDLEDEDKALGQARLSQQQLFSLCTLPQIQHWVVSLDLAFYQTLVDVLVPDVLMSSMSPFLTQSCRNFAKNVEHYLKKAMQGAPEIMQKKKIQAVKYMAQGLRRYTSLNHLAQAARAVLQKPDQVTAMYNDYIRVDMQQVQEQAGWVSGCDSLMVHHIHNAFKDNLQKMAPMEEWAEWLESIVDQILAKYHDKPVQVISEVGKQFLLNWSCYTSMLIRDLTLRSAGSFGSFHLIRLLTDEYMVYLVESRIAKAANRAMITVISQPTDYPLFDDALPPLPQMSLSQQYIIHSRPSEHMYDQKFSLHRSVERTQVPSMGSEMLEIGNKSMLI</sequence>
<evidence type="ECO:0000313" key="5">
    <source>
        <dbReference type="Proteomes" id="UP001303046"/>
    </source>
</evidence>
<feature type="compositionally biased region" description="Basic and acidic residues" evidence="2">
    <location>
        <begin position="422"/>
        <end position="431"/>
    </location>
</feature>
<dbReference type="InterPro" id="IPR036388">
    <property type="entry name" value="WH-like_DNA-bd_sf"/>
</dbReference>
<dbReference type="EMBL" id="JAVFWL010000002">
    <property type="protein sequence ID" value="KAK6733897.1"/>
    <property type="molecule type" value="Genomic_DNA"/>
</dbReference>
<keyword evidence="5" id="KW-1185">Reference proteome</keyword>
<feature type="domain" description="RFX-type winged-helix" evidence="3">
    <location>
        <begin position="266"/>
        <end position="365"/>
    </location>
</feature>
<dbReference type="Pfam" id="PF25340">
    <property type="entry name" value="BCD_RFX"/>
    <property type="match status" value="1"/>
</dbReference>
<dbReference type="Pfam" id="PF02257">
    <property type="entry name" value="RFX_DNA_binding"/>
    <property type="match status" value="1"/>
</dbReference>
<comment type="caution">
    <text evidence="4">The sequence shown here is derived from an EMBL/GenBank/DDBJ whole genome shotgun (WGS) entry which is preliminary data.</text>
</comment>
<feature type="region of interest" description="Disordered" evidence="2">
    <location>
        <begin position="389"/>
        <end position="440"/>
    </location>
</feature>
<dbReference type="InterPro" id="IPR039779">
    <property type="entry name" value="RFX-like"/>
</dbReference>
<accession>A0ABR1C5V3</accession>
<organism evidence="4 5">
    <name type="scientific">Necator americanus</name>
    <name type="common">Human hookworm</name>
    <dbReference type="NCBI Taxonomy" id="51031"/>
    <lineage>
        <taxon>Eukaryota</taxon>
        <taxon>Metazoa</taxon>
        <taxon>Ecdysozoa</taxon>
        <taxon>Nematoda</taxon>
        <taxon>Chromadorea</taxon>
        <taxon>Rhabditida</taxon>
        <taxon>Rhabditina</taxon>
        <taxon>Rhabditomorpha</taxon>
        <taxon>Strongyloidea</taxon>
        <taxon>Ancylostomatidae</taxon>
        <taxon>Bunostominae</taxon>
        <taxon>Necator</taxon>
    </lineage>
</organism>
<dbReference type="InterPro" id="IPR057321">
    <property type="entry name" value="RFX1-4/6/8-like_BCD"/>
</dbReference>
<dbReference type="PANTHER" id="PTHR12619:SF33">
    <property type="entry name" value="RFX, ISOFORM H"/>
    <property type="match status" value="1"/>
</dbReference>
<dbReference type="SUPFAM" id="SSF46785">
    <property type="entry name" value="Winged helix' DNA-binding domain"/>
    <property type="match status" value="1"/>
</dbReference>
<evidence type="ECO:0000259" key="3">
    <source>
        <dbReference type="PROSITE" id="PS51526"/>
    </source>
</evidence>
<gene>
    <name evidence="4" type="primary">Necator_chrII.g5372</name>
    <name evidence="4" type="ORF">RB195_017579</name>
</gene>
<reference evidence="4 5" key="1">
    <citation type="submission" date="2023-08" db="EMBL/GenBank/DDBJ databases">
        <title>A Necator americanus chromosomal reference genome.</title>
        <authorList>
            <person name="Ilik V."/>
            <person name="Petrzelkova K.J."/>
            <person name="Pardy F."/>
            <person name="Fuh T."/>
            <person name="Niatou-Singa F.S."/>
            <person name="Gouil Q."/>
            <person name="Baker L."/>
            <person name="Ritchie M.E."/>
            <person name="Jex A.R."/>
            <person name="Gazzola D."/>
            <person name="Li H."/>
            <person name="Toshio Fujiwara R."/>
            <person name="Zhan B."/>
            <person name="Aroian R.V."/>
            <person name="Pafco B."/>
            <person name="Schwarz E.M."/>
        </authorList>
    </citation>
    <scope>NUCLEOTIDE SEQUENCE [LARGE SCALE GENOMIC DNA]</scope>
    <source>
        <strain evidence="4 5">Aroian</strain>
        <tissue evidence="4">Whole animal</tissue>
    </source>
</reference>
<dbReference type="Proteomes" id="UP001303046">
    <property type="component" value="Unassembled WGS sequence"/>
</dbReference>